<proteinExistence type="predicted"/>
<dbReference type="AlphaFoldDB" id="A0A7V5H4M0"/>
<dbReference type="Proteomes" id="UP000886111">
    <property type="component" value="Unassembled WGS sequence"/>
</dbReference>
<accession>A0A7V5H4M0</accession>
<dbReference type="EMBL" id="DRTD01000613">
    <property type="protein sequence ID" value="HHE55771.1"/>
    <property type="molecule type" value="Genomic_DNA"/>
</dbReference>
<evidence type="ECO:0000313" key="2">
    <source>
        <dbReference type="EMBL" id="HHE55771.1"/>
    </source>
</evidence>
<protein>
    <recommendedName>
        <fullName evidence="3">Glycoside hydrolase family 5 domain-containing protein</fullName>
    </recommendedName>
</protein>
<dbReference type="InterPro" id="IPR017853">
    <property type="entry name" value="GH"/>
</dbReference>
<name>A0A7V5H4M0_CALAY</name>
<sequence length="297" mass="33501">MNVSMVNATFEDRKKPDFDPQQNTDHFIQKIPEYVAAGIRAFTLNLQGGMPGYEGAVNSAFDSTGALRSEYLRRVERVIDFCDKIGVVVILGCFYQRQDQILQDETAVINAVKNTTRWIRKKGFSNVLLEIANEYPHRGFDHEIIRTPEGVVELIRIAKREHPNLLVSASGVGNGKIDSLVAETSDFILIHFNGTPISKIPERVNALKKFHKPIVCNEDDKVGKEAVHALKMAVASGCSWGYMNNKINQYVPFEFNGVQDDTLLYQAMRRLTRPEGSRHEKGDLFNGDLQPVKTDYL</sequence>
<feature type="region of interest" description="Disordered" evidence="1">
    <location>
        <begin position="1"/>
        <end position="22"/>
    </location>
</feature>
<gene>
    <name evidence="2" type="ORF">ENL21_08315</name>
</gene>
<evidence type="ECO:0000256" key="1">
    <source>
        <dbReference type="SAM" id="MobiDB-lite"/>
    </source>
</evidence>
<organism evidence="2">
    <name type="scientific">Caldithrix abyssi</name>
    <dbReference type="NCBI Taxonomy" id="187145"/>
    <lineage>
        <taxon>Bacteria</taxon>
        <taxon>Pseudomonadati</taxon>
        <taxon>Calditrichota</taxon>
        <taxon>Calditrichia</taxon>
        <taxon>Calditrichales</taxon>
        <taxon>Calditrichaceae</taxon>
        <taxon>Caldithrix</taxon>
    </lineage>
</organism>
<dbReference type="Gene3D" id="3.20.20.80">
    <property type="entry name" value="Glycosidases"/>
    <property type="match status" value="1"/>
</dbReference>
<evidence type="ECO:0008006" key="3">
    <source>
        <dbReference type="Google" id="ProtNLM"/>
    </source>
</evidence>
<dbReference type="SUPFAM" id="SSF51445">
    <property type="entry name" value="(Trans)glycosidases"/>
    <property type="match status" value="1"/>
</dbReference>
<reference evidence="2" key="1">
    <citation type="journal article" date="2020" name="mSystems">
        <title>Genome- and Community-Level Interaction Insights into Carbon Utilization and Element Cycling Functions of Hydrothermarchaeota in Hydrothermal Sediment.</title>
        <authorList>
            <person name="Zhou Z."/>
            <person name="Liu Y."/>
            <person name="Xu W."/>
            <person name="Pan J."/>
            <person name="Luo Z.H."/>
            <person name="Li M."/>
        </authorList>
    </citation>
    <scope>NUCLEOTIDE SEQUENCE [LARGE SCALE GENOMIC DNA]</scope>
    <source>
        <strain evidence="2">HyVt-76</strain>
    </source>
</reference>
<comment type="caution">
    <text evidence="2">The sequence shown here is derived from an EMBL/GenBank/DDBJ whole genome shotgun (WGS) entry which is preliminary data.</text>
</comment>